<feature type="chain" id="PRO_5005224054" evidence="3">
    <location>
        <begin position="24"/>
        <end position="215"/>
    </location>
</feature>
<keyword evidence="3" id="KW-0732">Signal</keyword>
<protein>
    <submittedName>
        <fullName evidence="4">Uncharacterized protein</fullName>
    </submittedName>
</protein>
<proteinExistence type="predicted"/>
<keyword evidence="2" id="KW-0472">Membrane</keyword>
<feature type="signal peptide" evidence="3">
    <location>
        <begin position="1"/>
        <end position="23"/>
    </location>
</feature>
<dbReference type="AlphaFoldDB" id="A0A0H5RJT8"/>
<feature type="compositionally biased region" description="Polar residues" evidence="1">
    <location>
        <begin position="65"/>
        <end position="76"/>
    </location>
</feature>
<accession>A0A0H5RJT8</accession>
<feature type="transmembrane region" description="Helical" evidence="2">
    <location>
        <begin position="196"/>
        <end position="214"/>
    </location>
</feature>
<evidence type="ECO:0000256" key="2">
    <source>
        <dbReference type="SAM" id="Phobius"/>
    </source>
</evidence>
<evidence type="ECO:0000256" key="1">
    <source>
        <dbReference type="SAM" id="MobiDB-lite"/>
    </source>
</evidence>
<name>A0A0H5RJT8_9EUKA</name>
<keyword evidence="2" id="KW-0812">Transmembrane</keyword>
<feature type="compositionally biased region" description="Polar residues" evidence="1">
    <location>
        <begin position="89"/>
        <end position="101"/>
    </location>
</feature>
<evidence type="ECO:0000256" key="3">
    <source>
        <dbReference type="SAM" id="SignalP"/>
    </source>
</evidence>
<organism evidence="4">
    <name type="scientific">Spongospora subterranea</name>
    <dbReference type="NCBI Taxonomy" id="70186"/>
    <lineage>
        <taxon>Eukaryota</taxon>
        <taxon>Sar</taxon>
        <taxon>Rhizaria</taxon>
        <taxon>Endomyxa</taxon>
        <taxon>Phytomyxea</taxon>
        <taxon>Plasmodiophorida</taxon>
        <taxon>Plasmodiophoridae</taxon>
        <taxon>Spongospora</taxon>
    </lineage>
</organism>
<evidence type="ECO:0000313" key="4">
    <source>
        <dbReference type="EMBL" id="CRZ08974.1"/>
    </source>
</evidence>
<reference evidence="4" key="1">
    <citation type="submission" date="2015-04" db="EMBL/GenBank/DDBJ databases">
        <title>The genome sequence of the plant pathogenic Rhizarian Plasmodiophora brassicae reveals insights in its biotrophic life cycle and the origin of chitin synthesis.</title>
        <authorList>
            <person name="Schwelm A."/>
            <person name="Fogelqvist J."/>
            <person name="Knaust A."/>
            <person name="Julke S."/>
            <person name="Lilja T."/>
            <person name="Dhandapani V."/>
            <person name="Bonilla-Rosso G."/>
            <person name="Karlsson M."/>
            <person name="Shevchenko A."/>
            <person name="Choi S.R."/>
            <person name="Kim H.G."/>
            <person name="Park J.Y."/>
            <person name="Lim Y.P."/>
            <person name="Ludwig-Muller J."/>
            <person name="Dixelius C."/>
        </authorList>
    </citation>
    <scope>NUCLEOTIDE SEQUENCE</scope>
    <source>
        <tissue evidence="4">Potato root galls</tissue>
    </source>
</reference>
<feature type="region of interest" description="Disordered" evidence="1">
    <location>
        <begin position="59"/>
        <end position="101"/>
    </location>
</feature>
<sequence length="215" mass="24166">MNMFHVFTIMLVLLLSLIVVSHPHLLKDFKLEKADTSHQSDAQHSFDGLRRGQGLYDRNLETDASHGNNAQRSSDVVTHRPRSEDDESQLQTDALHQNNAQRSSGVGIGRKMFEDDESQLEGDPSPPTNAPPGNLVNTLEMTVNTTKDLLVSFIYLIFHECLHQHPVGRTLSPVVSTVILVLHYFSLPAMPRLNRIVVVVIYVKLFLVALEAFFK</sequence>
<dbReference type="EMBL" id="HACM01008532">
    <property type="protein sequence ID" value="CRZ08974.1"/>
    <property type="molecule type" value="Transcribed_RNA"/>
</dbReference>
<keyword evidence="2" id="KW-1133">Transmembrane helix</keyword>